<organism evidence="2 3">
    <name type="scientific">Panicum virgatum</name>
    <name type="common">Blackwell switchgrass</name>
    <dbReference type="NCBI Taxonomy" id="38727"/>
    <lineage>
        <taxon>Eukaryota</taxon>
        <taxon>Viridiplantae</taxon>
        <taxon>Streptophyta</taxon>
        <taxon>Embryophyta</taxon>
        <taxon>Tracheophyta</taxon>
        <taxon>Spermatophyta</taxon>
        <taxon>Magnoliopsida</taxon>
        <taxon>Liliopsida</taxon>
        <taxon>Poales</taxon>
        <taxon>Poaceae</taxon>
        <taxon>PACMAD clade</taxon>
        <taxon>Panicoideae</taxon>
        <taxon>Panicodae</taxon>
        <taxon>Paniceae</taxon>
        <taxon>Panicinae</taxon>
        <taxon>Panicum</taxon>
        <taxon>Panicum sect. Hiantes</taxon>
    </lineage>
</organism>
<feature type="compositionally biased region" description="Basic residues" evidence="1">
    <location>
        <begin position="1"/>
        <end position="12"/>
    </location>
</feature>
<feature type="compositionally biased region" description="Basic and acidic residues" evidence="1">
    <location>
        <begin position="18"/>
        <end position="27"/>
    </location>
</feature>
<comment type="caution">
    <text evidence="2">The sequence shown here is derived from an EMBL/GenBank/DDBJ whole genome shotgun (WGS) entry which is preliminary data.</text>
</comment>
<gene>
    <name evidence="2" type="ORF">PVAP13_5KG180807</name>
</gene>
<accession>A0A8T0SEZ2</accession>
<evidence type="ECO:0000313" key="2">
    <source>
        <dbReference type="EMBL" id="KAG2596767.1"/>
    </source>
</evidence>
<dbReference type="EMBL" id="CM029045">
    <property type="protein sequence ID" value="KAG2596767.1"/>
    <property type="molecule type" value="Genomic_DNA"/>
</dbReference>
<dbReference type="Proteomes" id="UP000823388">
    <property type="component" value="Chromosome 5K"/>
</dbReference>
<evidence type="ECO:0000313" key="3">
    <source>
        <dbReference type="Proteomes" id="UP000823388"/>
    </source>
</evidence>
<protein>
    <submittedName>
        <fullName evidence="2">Uncharacterized protein</fullName>
    </submittedName>
</protein>
<sequence length="136" mass="14554">MLVKQRKLKLHCSYRGSAPHESRERGRQAPPRHSRAVSYRGSAQHKSRERGRQAPPRQSRAGDAAAQSTHVGGETVARRRAAAGHDRGPRCVAGGSGAGRRHASLPNTPARQDGRRAAVATGWSEVGAGGIGDERR</sequence>
<feature type="region of interest" description="Disordered" evidence="1">
    <location>
        <begin position="1"/>
        <end position="136"/>
    </location>
</feature>
<keyword evidence="3" id="KW-1185">Reference proteome</keyword>
<name>A0A8T0SEZ2_PANVG</name>
<reference evidence="2" key="1">
    <citation type="submission" date="2020-05" db="EMBL/GenBank/DDBJ databases">
        <title>WGS assembly of Panicum virgatum.</title>
        <authorList>
            <person name="Lovell J.T."/>
            <person name="Jenkins J."/>
            <person name="Shu S."/>
            <person name="Juenger T.E."/>
            <person name="Schmutz J."/>
        </authorList>
    </citation>
    <scope>NUCLEOTIDE SEQUENCE</scope>
    <source>
        <strain evidence="2">AP13</strain>
    </source>
</reference>
<feature type="compositionally biased region" description="Gly residues" evidence="1">
    <location>
        <begin position="127"/>
        <end position="136"/>
    </location>
</feature>
<evidence type="ECO:0000256" key="1">
    <source>
        <dbReference type="SAM" id="MobiDB-lite"/>
    </source>
</evidence>
<proteinExistence type="predicted"/>
<dbReference type="AlphaFoldDB" id="A0A8T0SEZ2"/>